<dbReference type="PANTHER" id="PTHR13800:SF12">
    <property type="entry name" value="TRANSIENT RECEPTOR POTENTIAL CATION CHANNEL SUBFAMILY M MEMBER-LIKE 2"/>
    <property type="match status" value="1"/>
</dbReference>
<keyword evidence="2" id="KW-1133">Transmembrane helix</keyword>
<feature type="transmembrane region" description="Helical" evidence="2">
    <location>
        <begin position="49"/>
        <end position="71"/>
    </location>
</feature>
<accession>A0A7S2CGW5</accession>
<organism evidence="3">
    <name type="scientific">Haptolina brevifila</name>
    <dbReference type="NCBI Taxonomy" id="156173"/>
    <lineage>
        <taxon>Eukaryota</taxon>
        <taxon>Haptista</taxon>
        <taxon>Haptophyta</taxon>
        <taxon>Prymnesiophyceae</taxon>
        <taxon>Prymnesiales</taxon>
        <taxon>Prymnesiaceae</taxon>
        <taxon>Haptolina</taxon>
    </lineage>
</organism>
<gene>
    <name evidence="3" type="ORF">CBRE1094_LOCUS8753</name>
</gene>
<evidence type="ECO:0000313" key="3">
    <source>
        <dbReference type="EMBL" id="CAD9425176.1"/>
    </source>
</evidence>
<dbReference type="AlphaFoldDB" id="A0A7S2CGW5"/>
<evidence type="ECO:0008006" key="4">
    <source>
        <dbReference type="Google" id="ProtNLM"/>
    </source>
</evidence>
<keyword evidence="2" id="KW-0812">Transmembrane</keyword>
<feature type="coiled-coil region" evidence="1">
    <location>
        <begin position="221"/>
        <end position="255"/>
    </location>
</feature>
<dbReference type="GO" id="GO:0099604">
    <property type="term" value="F:ligand-gated calcium channel activity"/>
    <property type="evidence" value="ECO:0007669"/>
    <property type="project" value="TreeGrafter"/>
</dbReference>
<evidence type="ECO:0000256" key="1">
    <source>
        <dbReference type="SAM" id="Coils"/>
    </source>
</evidence>
<sequence length="280" mass="31207">MIQIDKESGVLGSMRGLMDTIVFLFEIMLGSSNQIQCFRESAHPMTGALFMDSFLVLAVLLGTNMLIALMAKTFDIIYEQQETNYLYLTALTTVAWQQAPVVPPPLALLGLPYLAMRCFCFSPCPCSKSATTYEKHTAEEGDELPNVPALMRKMEKYLVEHEGDQGEDDKWRTRLATKLAAIHTKLEEQSKDLEKVGALVSATNSRPNEPSESWVRCEKQMARLEEQVGAQKEMLAAHEAKIEERLQKLEELLVAKLAPLDAKLATKSHSSSAVEKEVLG</sequence>
<dbReference type="GO" id="GO:0005886">
    <property type="term" value="C:plasma membrane"/>
    <property type="evidence" value="ECO:0007669"/>
    <property type="project" value="TreeGrafter"/>
</dbReference>
<name>A0A7S2CGW5_9EUKA</name>
<dbReference type="InterPro" id="IPR050927">
    <property type="entry name" value="TRPM"/>
</dbReference>
<evidence type="ECO:0000256" key="2">
    <source>
        <dbReference type="SAM" id="Phobius"/>
    </source>
</evidence>
<dbReference type="EMBL" id="HBGU01016238">
    <property type="protein sequence ID" value="CAD9425176.1"/>
    <property type="molecule type" value="Transcribed_RNA"/>
</dbReference>
<keyword evidence="2" id="KW-0472">Membrane</keyword>
<dbReference type="PANTHER" id="PTHR13800">
    <property type="entry name" value="TRANSIENT RECEPTOR POTENTIAL CATION CHANNEL, SUBFAMILY M, MEMBER 6"/>
    <property type="match status" value="1"/>
</dbReference>
<proteinExistence type="predicted"/>
<protein>
    <recommendedName>
        <fullName evidence="4">Ion transport domain-containing protein</fullName>
    </recommendedName>
</protein>
<reference evidence="3" key="1">
    <citation type="submission" date="2021-01" db="EMBL/GenBank/DDBJ databases">
        <authorList>
            <person name="Corre E."/>
            <person name="Pelletier E."/>
            <person name="Niang G."/>
            <person name="Scheremetjew M."/>
            <person name="Finn R."/>
            <person name="Kale V."/>
            <person name="Holt S."/>
            <person name="Cochrane G."/>
            <person name="Meng A."/>
            <person name="Brown T."/>
            <person name="Cohen L."/>
        </authorList>
    </citation>
    <scope>NUCLEOTIDE SEQUENCE</scope>
    <source>
        <strain evidence="3">UTEX LB 985</strain>
    </source>
</reference>
<keyword evidence="1" id="KW-0175">Coiled coil</keyword>